<reference evidence="2" key="1">
    <citation type="journal article" date="2023" name="G3 (Bethesda)">
        <title>A reference genome for the long-term kleptoplast-retaining sea slug Elysia crispata morphotype clarki.</title>
        <authorList>
            <person name="Eastman K.E."/>
            <person name="Pendleton A.L."/>
            <person name="Shaikh M.A."/>
            <person name="Suttiyut T."/>
            <person name="Ogas R."/>
            <person name="Tomko P."/>
            <person name="Gavelis G."/>
            <person name="Widhalm J.R."/>
            <person name="Wisecaver J.H."/>
        </authorList>
    </citation>
    <scope>NUCLEOTIDE SEQUENCE</scope>
    <source>
        <strain evidence="2">ECLA1</strain>
    </source>
</reference>
<organism evidence="2 4">
    <name type="scientific">Elysia crispata</name>
    <name type="common">lettuce slug</name>
    <dbReference type="NCBI Taxonomy" id="231223"/>
    <lineage>
        <taxon>Eukaryota</taxon>
        <taxon>Metazoa</taxon>
        <taxon>Spiralia</taxon>
        <taxon>Lophotrochozoa</taxon>
        <taxon>Mollusca</taxon>
        <taxon>Gastropoda</taxon>
        <taxon>Heterobranchia</taxon>
        <taxon>Euthyneura</taxon>
        <taxon>Panpulmonata</taxon>
        <taxon>Sacoglossa</taxon>
        <taxon>Placobranchoidea</taxon>
        <taxon>Plakobranchidae</taxon>
        <taxon>Elysia</taxon>
    </lineage>
</organism>
<protein>
    <submittedName>
        <fullName evidence="2">Uncharacterized protein</fullName>
    </submittedName>
</protein>
<name>A0AAE1CK79_9GAST</name>
<keyword evidence="4" id="KW-1185">Reference proteome</keyword>
<dbReference type="AlphaFoldDB" id="A0AAE1CK79"/>
<feature type="region of interest" description="Disordered" evidence="1">
    <location>
        <begin position="1"/>
        <end position="88"/>
    </location>
</feature>
<dbReference type="Proteomes" id="UP001283361">
    <property type="component" value="Unassembled WGS sequence"/>
</dbReference>
<comment type="caution">
    <text evidence="2">The sequence shown here is derived from an EMBL/GenBank/DDBJ whole genome shotgun (WGS) entry which is preliminary data.</text>
</comment>
<feature type="compositionally biased region" description="Polar residues" evidence="1">
    <location>
        <begin position="65"/>
        <end position="88"/>
    </location>
</feature>
<accession>A0AAE1CK79</accession>
<sequence length="160" mass="17830">MHSPAENNAIIWPRATKQSAEKPQQLQPTTIPKSLSTSQPSRQTLARHASLSEPSRSTPKHIPLSSKSSHGIVTKTEQTSQPSRATATETTVLRTDNELDIANIFPYMCNNCLGQYKTVESFLCHYSPQRPACAYKNNEVITNLALFTPASVLKSMYERR</sequence>
<evidence type="ECO:0000313" key="4">
    <source>
        <dbReference type="Proteomes" id="UP001283361"/>
    </source>
</evidence>
<proteinExistence type="predicted"/>
<feature type="compositionally biased region" description="Polar residues" evidence="1">
    <location>
        <begin position="16"/>
        <end position="44"/>
    </location>
</feature>
<evidence type="ECO:0000313" key="2">
    <source>
        <dbReference type="EMBL" id="KAK3703188.1"/>
    </source>
</evidence>
<evidence type="ECO:0000313" key="3">
    <source>
        <dbReference type="EMBL" id="KAK3757176.1"/>
    </source>
</evidence>
<gene>
    <name evidence="2" type="ORF">RRG08_010316</name>
    <name evidence="3" type="ORF">RRG08_061461</name>
</gene>
<evidence type="ECO:0000256" key="1">
    <source>
        <dbReference type="SAM" id="MobiDB-lite"/>
    </source>
</evidence>
<dbReference type="EMBL" id="JAWDGP010007842">
    <property type="protein sequence ID" value="KAK3703188.1"/>
    <property type="molecule type" value="Genomic_DNA"/>
</dbReference>
<dbReference type="EMBL" id="JAWDGP010005406">
    <property type="protein sequence ID" value="KAK3757176.1"/>
    <property type="molecule type" value="Genomic_DNA"/>
</dbReference>